<proteinExistence type="predicted"/>
<accession>A0AAU7CSM5</accession>
<dbReference type="Gene3D" id="3.90.1720.10">
    <property type="entry name" value="endopeptidase domain like (from Nostoc punctiforme)"/>
    <property type="match status" value="1"/>
</dbReference>
<gene>
    <name evidence="1" type="ORF">V5E97_17000</name>
</gene>
<organism evidence="1">
    <name type="scientific">Singulisphaera sp. Ch08</name>
    <dbReference type="NCBI Taxonomy" id="3120278"/>
    <lineage>
        <taxon>Bacteria</taxon>
        <taxon>Pseudomonadati</taxon>
        <taxon>Planctomycetota</taxon>
        <taxon>Planctomycetia</taxon>
        <taxon>Isosphaerales</taxon>
        <taxon>Isosphaeraceae</taxon>
        <taxon>Singulisphaera</taxon>
    </lineage>
</organism>
<dbReference type="Pfam" id="PF05708">
    <property type="entry name" value="Peptidase_C92"/>
    <property type="match status" value="1"/>
</dbReference>
<dbReference type="EMBL" id="CP155447">
    <property type="protein sequence ID" value="XBH07666.1"/>
    <property type="molecule type" value="Genomic_DNA"/>
</dbReference>
<dbReference type="AlphaFoldDB" id="A0AAU7CSM5"/>
<keyword evidence="1" id="KW-0378">Hydrolase</keyword>
<name>A0AAU7CSM5_9BACT</name>
<dbReference type="InterPro" id="IPR024453">
    <property type="entry name" value="Peptidase_C92"/>
</dbReference>
<reference evidence="1" key="1">
    <citation type="submission" date="2024-05" db="EMBL/GenBank/DDBJ databases">
        <title>Planctomycetes of the genus Singulisphaera possess chitinolytic capabilities.</title>
        <authorList>
            <person name="Ivanova A."/>
        </authorList>
    </citation>
    <scope>NUCLEOTIDE SEQUENCE</scope>
    <source>
        <strain evidence="1">Ch08T</strain>
    </source>
</reference>
<dbReference type="InterPro" id="IPR038765">
    <property type="entry name" value="Papain-like_cys_pep_sf"/>
</dbReference>
<dbReference type="GO" id="GO:0016787">
    <property type="term" value="F:hydrolase activity"/>
    <property type="evidence" value="ECO:0007669"/>
    <property type="project" value="UniProtKB-KW"/>
</dbReference>
<sequence length="292" mass="32740">MEAVASEQQPSRERRRFPRASRLPWVLAFAIVSQAGCYNAGDVTGRMVPHSWRGNPWGPDAEAARRFGRLPTIPSSPPMCVWESWARAHLRDGDIVFRMGDARVACGLYPFSRISAEMAGSRYSHTGIVAWENGEPVVYDTNKSGPRKQPFPIWVLDVAGGIAVKRPDANNQRFVAGAVAFCQDAYQRQVPFDPKLLLDNDRFYCIELTERAYRSAGLVLSEPIRIDHLPRYQHFPKAVWLARHFSSIRPDQSAFVIGNDAVGIWSSPALRLVYEAPDARLPYTDSGRVQGN</sequence>
<evidence type="ECO:0000313" key="1">
    <source>
        <dbReference type="EMBL" id="XBH07666.1"/>
    </source>
</evidence>
<dbReference type="SUPFAM" id="SSF54001">
    <property type="entry name" value="Cysteine proteinases"/>
    <property type="match status" value="1"/>
</dbReference>
<protein>
    <submittedName>
        <fullName evidence="1">YiiX/YebB-like N1pC/P60 family cysteine hydrolase</fullName>
    </submittedName>
</protein>
<dbReference type="RefSeq" id="WP_406700506.1">
    <property type="nucleotide sequence ID" value="NZ_CP155447.1"/>
</dbReference>